<proteinExistence type="predicted"/>
<feature type="chain" id="PRO_5040774920" evidence="2">
    <location>
        <begin position="28"/>
        <end position="67"/>
    </location>
</feature>
<accession>A0A9W7ZNU3</accession>
<keyword evidence="2" id="KW-0732">Signal</keyword>
<keyword evidence="4" id="KW-1185">Reference proteome</keyword>
<feature type="compositionally biased region" description="Polar residues" evidence="1">
    <location>
        <begin position="55"/>
        <end position="67"/>
    </location>
</feature>
<feature type="region of interest" description="Disordered" evidence="1">
    <location>
        <begin position="37"/>
        <end position="67"/>
    </location>
</feature>
<dbReference type="EMBL" id="JANBPT010001814">
    <property type="protein sequence ID" value="KAJ1905021.1"/>
    <property type="molecule type" value="Genomic_DNA"/>
</dbReference>
<feature type="non-terminal residue" evidence="3">
    <location>
        <position position="1"/>
    </location>
</feature>
<dbReference type="Proteomes" id="UP001150569">
    <property type="component" value="Unassembled WGS sequence"/>
</dbReference>
<evidence type="ECO:0000256" key="1">
    <source>
        <dbReference type="SAM" id="MobiDB-lite"/>
    </source>
</evidence>
<feature type="signal peptide" evidence="2">
    <location>
        <begin position="1"/>
        <end position="27"/>
    </location>
</feature>
<evidence type="ECO:0000313" key="4">
    <source>
        <dbReference type="Proteomes" id="UP001150569"/>
    </source>
</evidence>
<evidence type="ECO:0000256" key="2">
    <source>
        <dbReference type="SAM" id="SignalP"/>
    </source>
</evidence>
<gene>
    <name evidence="3" type="ORF">IWQ60_012356</name>
</gene>
<protein>
    <submittedName>
        <fullName evidence="3">Uncharacterized protein</fullName>
    </submittedName>
</protein>
<evidence type="ECO:0000313" key="3">
    <source>
        <dbReference type="EMBL" id="KAJ1905021.1"/>
    </source>
</evidence>
<organism evidence="3 4">
    <name type="scientific">Tieghemiomyces parasiticus</name>
    <dbReference type="NCBI Taxonomy" id="78921"/>
    <lineage>
        <taxon>Eukaryota</taxon>
        <taxon>Fungi</taxon>
        <taxon>Fungi incertae sedis</taxon>
        <taxon>Zoopagomycota</taxon>
        <taxon>Kickxellomycotina</taxon>
        <taxon>Dimargaritomycetes</taxon>
        <taxon>Dimargaritales</taxon>
        <taxon>Dimargaritaceae</taxon>
        <taxon>Tieghemiomyces</taxon>
    </lineage>
</organism>
<feature type="non-terminal residue" evidence="3">
    <location>
        <position position="67"/>
    </location>
</feature>
<dbReference type="AlphaFoldDB" id="A0A9W7ZNU3"/>
<name>A0A9W7ZNU3_9FUNG</name>
<sequence>TSSTMQSKLTSILIGTVLLLQLTVVLALPVSSSAPIGSGAETWKPVSESLAAADTPSNVKQSTAPTS</sequence>
<comment type="caution">
    <text evidence="3">The sequence shown here is derived from an EMBL/GenBank/DDBJ whole genome shotgun (WGS) entry which is preliminary data.</text>
</comment>
<reference evidence="3" key="1">
    <citation type="submission" date="2022-07" db="EMBL/GenBank/DDBJ databases">
        <title>Phylogenomic reconstructions and comparative analyses of Kickxellomycotina fungi.</title>
        <authorList>
            <person name="Reynolds N.K."/>
            <person name="Stajich J.E."/>
            <person name="Barry K."/>
            <person name="Grigoriev I.V."/>
            <person name="Crous P."/>
            <person name="Smith M.E."/>
        </authorList>
    </citation>
    <scope>NUCLEOTIDE SEQUENCE</scope>
    <source>
        <strain evidence="3">RSA 861</strain>
    </source>
</reference>